<dbReference type="AlphaFoldDB" id="A0A0A8ZC10"/>
<organism evidence="1">
    <name type="scientific">Arundo donax</name>
    <name type="common">Giant reed</name>
    <name type="synonym">Donax arundinaceus</name>
    <dbReference type="NCBI Taxonomy" id="35708"/>
    <lineage>
        <taxon>Eukaryota</taxon>
        <taxon>Viridiplantae</taxon>
        <taxon>Streptophyta</taxon>
        <taxon>Embryophyta</taxon>
        <taxon>Tracheophyta</taxon>
        <taxon>Spermatophyta</taxon>
        <taxon>Magnoliopsida</taxon>
        <taxon>Liliopsida</taxon>
        <taxon>Poales</taxon>
        <taxon>Poaceae</taxon>
        <taxon>PACMAD clade</taxon>
        <taxon>Arundinoideae</taxon>
        <taxon>Arundineae</taxon>
        <taxon>Arundo</taxon>
    </lineage>
</organism>
<sequence>MKKKSTLSLYLCYSLFTGGHYQCRIKILHVIKKVLFPSIYTSSFGFMSHCTHLSSIYLVLFSE</sequence>
<accession>A0A0A8ZC10</accession>
<protein>
    <submittedName>
        <fullName evidence="1">Uncharacterized protein</fullName>
    </submittedName>
</protein>
<proteinExistence type="predicted"/>
<dbReference type="EMBL" id="GBRH01263630">
    <property type="protein sequence ID" value="JAD34265.1"/>
    <property type="molecule type" value="Transcribed_RNA"/>
</dbReference>
<name>A0A0A8ZC10_ARUDO</name>
<reference evidence="1" key="1">
    <citation type="submission" date="2014-09" db="EMBL/GenBank/DDBJ databases">
        <authorList>
            <person name="Magalhaes I.L.F."/>
            <person name="Oliveira U."/>
            <person name="Santos F.R."/>
            <person name="Vidigal T.H.D.A."/>
            <person name="Brescovit A.D."/>
            <person name="Santos A.J."/>
        </authorList>
    </citation>
    <scope>NUCLEOTIDE SEQUENCE</scope>
    <source>
        <tissue evidence="1">Shoot tissue taken approximately 20 cm above the soil surface</tissue>
    </source>
</reference>
<evidence type="ECO:0000313" key="1">
    <source>
        <dbReference type="EMBL" id="JAD34265.1"/>
    </source>
</evidence>
<reference evidence="1" key="2">
    <citation type="journal article" date="2015" name="Data Brief">
        <title>Shoot transcriptome of the giant reed, Arundo donax.</title>
        <authorList>
            <person name="Barrero R.A."/>
            <person name="Guerrero F.D."/>
            <person name="Moolhuijzen P."/>
            <person name="Goolsby J.A."/>
            <person name="Tidwell J."/>
            <person name="Bellgard S.E."/>
            <person name="Bellgard M.I."/>
        </authorList>
    </citation>
    <scope>NUCLEOTIDE SEQUENCE</scope>
    <source>
        <tissue evidence="1">Shoot tissue taken approximately 20 cm above the soil surface</tissue>
    </source>
</reference>